<comment type="caution">
    <text evidence="6">The sequence shown here is derived from an EMBL/GenBank/DDBJ whole genome shotgun (WGS) entry which is preliminary data.</text>
</comment>
<dbReference type="InterPro" id="IPR036291">
    <property type="entry name" value="NAD(P)-bd_dom_sf"/>
</dbReference>
<keyword evidence="2" id="KW-0597">Phosphoprotein</keyword>
<proteinExistence type="predicted"/>
<accession>A0AAN7UBA0</accession>
<dbReference type="Proteomes" id="UP001305414">
    <property type="component" value="Unassembled WGS sequence"/>
</dbReference>
<dbReference type="CDD" id="cd05195">
    <property type="entry name" value="enoyl_red"/>
    <property type="match status" value="1"/>
</dbReference>
<evidence type="ECO:0000256" key="4">
    <source>
        <dbReference type="ARBA" id="ARBA00023268"/>
    </source>
</evidence>
<dbReference type="GO" id="GO:1901336">
    <property type="term" value="P:lactone biosynthetic process"/>
    <property type="evidence" value="ECO:0007669"/>
    <property type="project" value="UniProtKB-ARBA"/>
</dbReference>
<evidence type="ECO:0000256" key="3">
    <source>
        <dbReference type="ARBA" id="ARBA00022679"/>
    </source>
</evidence>
<evidence type="ECO:0000313" key="7">
    <source>
        <dbReference type="Proteomes" id="UP001305414"/>
    </source>
</evidence>
<dbReference type="PANTHER" id="PTHR45681:SF6">
    <property type="entry name" value="POLYKETIDE SYNTHASE 37"/>
    <property type="match status" value="1"/>
</dbReference>
<dbReference type="Gene3D" id="3.90.180.10">
    <property type="entry name" value="Medium-chain alcohol dehydrogenases, catalytic domain"/>
    <property type="match status" value="1"/>
</dbReference>
<dbReference type="FunFam" id="3.40.50.720:FF:000209">
    <property type="entry name" value="Polyketide synthase Pks12"/>
    <property type="match status" value="1"/>
</dbReference>
<sequence>MPEAMSFSDAASIPMVFSTAYVALVDIARLQKGQSILIHAAAGGVGQAAIMLAKYPGAENIYVTVGSQEKRDLVAREYGIPNNNIFNSRSISFASNLLEATGGSGVDVVLNSLAGPLLQASFEVLARFGHLVKIGKGDLEGHSLLDMGAFSRVSSYSSLDMMTLLRYRGKHAHSVLSVVAQFVRERILKPVQPVTMWPMADASKAFRLLQAG</sequence>
<dbReference type="PANTHER" id="PTHR45681">
    <property type="entry name" value="POLYKETIDE SYNTHASE 44-RELATED"/>
    <property type="match status" value="1"/>
</dbReference>
<evidence type="ECO:0000256" key="2">
    <source>
        <dbReference type="ARBA" id="ARBA00022553"/>
    </source>
</evidence>
<reference evidence="6 7" key="1">
    <citation type="submission" date="2023-10" db="EMBL/GenBank/DDBJ databases">
        <title>Draft genome sequence of Xylaria bambusicola isolate GMP-LS, the root and basal stem rot pathogen of sugarcane in Indonesia.</title>
        <authorList>
            <person name="Selvaraj P."/>
            <person name="Muralishankar V."/>
            <person name="Muruganantham S."/>
            <person name="Sp S."/>
            <person name="Haryani S."/>
            <person name="Lau K.J.X."/>
            <person name="Naqvi N.I."/>
        </authorList>
    </citation>
    <scope>NUCLEOTIDE SEQUENCE [LARGE SCALE GENOMIC DNA]</scope>
    <source>
        <strain evidence="6">GMP-LS</strain>
    </source>
</reference>
<evidence type="ECO:0000313" key="6">
    <source>
        <dbReference type="EMBL" id="KAK5625584.1"/>
    </source>
</evidence>
<dbReference type="Pfam" id="PF00107">
    <property type="entry name" value="ADH_zinc_N"/>
    <property type="match status" value="1"/>
</dbReference>
<keyword evidence="1" id="KW-0596">Phosphopantetheine</keyword>
<dbReference type="EMBL" id="JAWHQM010000002">
    <property type="protein sequence ID" value="KAK5625584.1"/>
    <property type="molecule type" value="Genomic_DNA"/>
</dbReference>
<feature type="domain" description="Enoyl reductase (ER)" evidence="5">
    <location>
        <begin position="1"/>
        <end position="212"/>
    </location>
</feature>
<dbReference type="GO" id="GO:0044550">
    <property type="term" value="P:secondary metabolite biosynthetic process"/>
    <property type="evidence" value="ECO:0007669"/>
    <property type="project" value="UniProtKB-ARBA"/>
</dbReference>
<gene>
    <name evidence="6" type="ORF">RRF57_001300</name>
</gene>
<evidence type="ECO:0000259" key="5">
    <source>
        <dbReference type="SMART" id="SM00829"/>
    </source>
</evidence>
<protein>
    <recommendedName>
        <fullName evidence="5">Enoyl reductase (ER) domain-containing protein</fullName>
    </recommendedName>
</protein>
<dbReference type="SUPFAM" id="SSF51735">
    <property type="entry name" value="NAD(P)-binding Rossmann-fold domains"/>
    <property type="match status" value="1"/>
</dbReference>
<organism evidence="6 7">
    <name type="scientific">Xylaria bambusicola</name>
    <dbReference type="NCBI Taxonomy" id="326684"/>
    <lineage>
        <taxon>Eukaryota</taxon>
        <taxon>Fungi</taxon>
        <taxon>Dikarya</taxon>
        <taxon>Ascomycota</taxon>
        <taxon>Pezizomycotina</taxon>
        <taxon>Sordariomycetes</taxon>
        <taxon>Xylariomycetidae</taxon>
        <taxon>Xylariales</taxon>
        <taxon>Xylariaceae</taxon>
        <taxon>Xylaria</taxon>
    </lineage>
</organism>
<dbReference type="GO" id="GO:0016491">
    <property type="term" value="F:oxidoreductase activity"/>
    <property type="evidence" value="ECO:0007669"/>
    <property type="project" value="InterPro"/>
</dbReference>
<name>A0AAN7UBA0_9PEZI</name>
<keyword evidence="7" id="KW-1185">Reference proteome</keyword>
<dbReference type="AlphaFoldDB" id="A0AAN7UBA0"/>
<dbReference type="GO" id="GO:0016740">
    <property type="term" value="F:transferase activity"/>
    <property type="evidence" value="ECO:0007669"/>
    <property type="project" value="UniProtKB-KW"/>
</dbReference>
<dbReference type="InterPro" id="IPR020843">
    <property type="entry name" value="ER"/>
</dbReference>
<keyword evidence="3" id="KW-0808">Transferase</keyword>
<keyword evidence="4" id="KW-0511">Multifunctional enzyme</keyword>
<evidence type="ECO:0000256" key="1">
    <source>
        <dbReference type="ARBA" id="ARBA00022450"/>
    </source>
</evidence>
<dbReference type="InterPro" id="IPR013149">
    <property type="entry name" value="ADH-like_C"/>
</dbReference>
<dbReference type="InterPro" id="IPR050444">
    <property type="entry name" value="Polyketide_Synthase"/>
</dbReference>
<dbReference type="SMART" id="SM00829">
    <property type="entry name" value="PKS_ER"/>
    <property type="match status" value="1"/>
</dbReference>